<name>A0A2K9EKS0_9RHOB</name>
<dbReference type="RefSeq" id="WP_101462291.1">
    <property type="nucleotide sequence ID" value="NZ_CP025409.1"/>
</dbReference>
<keyword evidence="1" id="KW-0418">Kinase</keyword>
<dbReference type="KEGG" id="paro:CUV01_18855"/>
<keyword evidence="1" id="KW-0808">Transferase</keyword>
<geneLocation type="plasmid" evidence="2">
    <name>pbm151</name>
</geneLocation>
<dbReference type="AlphaFoldDB" id="A0A2K9EKS0"/>
<protein>
    <submittedName>
        <fullName evidence="1">Phosphoglycerate kinase</fullName>
    </submittedName>
</protein>
<reference evidence="1 2" key="1">
    <citation type="submission" date="2017-12" db="EMBL/GenBank/DDBJ databases">
        <authorList>
            <person name="Hurst M.R.H."/>
        </authorList>
    </citation>
    <scope>NUCLEOTIDE SEQUENCE [LARGE SCALE GENOMIC DNA]</scope>
    <source>
        <strain evidence="1 2">BM15</strain>
        <plasmid evidence="2">Plasmid pbm151</plasmid>
    </source>
</reference>
<keyword evidence="1" id="KW-0614">Plasmid</keyword>
<gene>
    <name evidence="1" type="ORF">CUV01_18855</name>
</gene>
<evidence type="ECO:0000313" key="1">
    <source>
        <dbReference type="EMBL" id="AUH35640.1"/>
    </source>
</evidence>
<dbReference type="Proteomes" id="UP000233742">
    <property type="component" value="Plasmid pBM151"/>
</dbReference>
<organism evidence="1 2">
    <name type="scientific">Paracoccus tegillarcae</name>
    <dbReference type="NCBI Taxonomy" id="1529068"/>
    <lineage>
        <taxon>Bacteria</taxon>
        <taxon>Pseudomonadati</taxon>
        <taxon>Pseudomonadota</taxon>
        <taxon>Alphaproteobacteria</taxon>
        <taxon>Rhodobacterales</taxon>
        <taxon>Paracoccaceae</taxon>
        <taxon>Paracoccus</taxon>
    </lineage>
</organism>
<dbReference type="GO" id="GO:0016301">
    <property type="term" value="F:kinase activity"/>
    <property type="evidence" value="ECO:0007669"/>
    <property type="project" value="UniProtKB-KW"/>
</dbReference>
<evidence type="ECO:0000313" key="2">
    <source>
        <dbReference type="Proteomes" id="UP000233742"/>
    </source>
</evidence>
<dbReference type="EMBL" id="CP025409">
    <property type="protein sequence ID" value="AUH35640.1"/>
    <property type="molecule type" value="Genomic_DNA"/>
</dbReference>
<dbReference type="OrthoDB" id="6039430at2"/>
<sequence>MGLDQYAYSISEENAAEGGHVPQFTWRKHSRLQTWMEALYTARTGLHSDNLNCGELRLTEADLTALETAIREKALPVCHGGFFYGHQAQEEQADAYHDQDLAFCAWAKAEISEGRAVAYSCWW</sequence>
<keyword evidence="2" id="KW-1185">Reference proteome</keyword>
<proteinExistence type="predicted"/>
<accession>A0A2K9EKS0</accession>